<gene>
    <name evidence="3" type="ORF">POCTA_138.1.T0400038</name>
</gene>
<feature type="transmembrane region" description="Helical" evidence="1">
    <location>
        <begin position="2486"/>
        <end position="2511"/>
    </location>
</feature>
<dbReference type="OMA" id="CISIMAK"/>
<evidence type="ECO:0000313" key="3">
    <source>
        <dbReference type="EMBL" id="CAD8161456.1"/>
    </source>
</evidence>
<feature type="transmembrane region" description="Helical" evidence="1">
    <location>
        <begin position="2598"/>
        <end position="2615"/>
    </location>
</feature>
<reference evidence="3" key="1">
    <citation type="submission" date="2021-01" db="EMBL/GenBank/DDBJ databases">
        <authorList>
            <consortium name="Genoscope - CEA"/>
            <person name="William W."/>
        </authorList>
    </citation>
    <scope>NUCLEOTIDE SEQUENCE</scope>
</reference>
<dbReference type="EMBL" id="CAJJDP010000040">
    <property type="protein sequence ID" value="CAD8161456.1"/>
    <property type="molecule type" value="Genomic_DNA"/>
</dbReference>
<dbReference type="Proteomes" id="UP000683925">
    <property type="component" value="Unassembled WGS sequence"/>
</dbReference>
<feature type="chain" id="PRO_5035765385" description="Transmembrane protein" evidence="2">
    <location>
        <begin position="17"/>
        <end position="2757"/>
    </location>
</feature>
<evidence type="ECO:0008006" key="5">
    <source>
        <dbReference type="Google" id="ProtNLM"/>
    </source>
</evidence>
<dbReference type="OrthoDB" id="303470at2759"/>
<dbReference type="CDD" id="cd00064">
    <property type="entry name" value="FU"/>
    <property type="match status" value="1"/>
</dbReference>
<feature type="transmembrane region" description="Helical" evidence="1">
    <location>
        <begin position="2398"/>
        <end position="2421"/>
    </location>
</feature>
<evidence type="ECO:0000256" key="2">
    <source>
        <dbReference type="SAM" id="SignalP"/>
    </source>
</evidence>
<proteinExistence type="predicted"/>
<comment type="caution">
    <text evidence="3">The sequence shown here is derived from an EMBL/GenBank/DDBJ whole genome shotgun (WGS) entry which is preliminary data.</text>
</comment>
<feature type="signal peptide" evidence="2">
    <location>
        <begin position="1"/>
        <end position="16"/>
    </location>
</feature>
<keyword evidence="1" id="KW-0472">Membrane</keyword>
<dbReference type="PANTHER" id="PTHR11319">
    <property type="entry name" value="G PROTEIN-COUPLED RECEPTOR-RELATED"/>
    <property type="match status" value="1"/>
</dbReference>
<evidence type="ECO:0000256" key="1">
    <source>
        <dbReference type="SAM" id="Phobius"/>
    </source>
</evidence>
<accession>A0A8S1UFL6</accession>
<feature type="transmembrane region" description="Helical" evidence="1">
    <location>
        <begin position="2286"/>
        <end position="2308"/>
    </location>
</feature>
<feature type="transmembrane region" description="Helical" evidence="1">
    <location>
        <begin position="2564"/>
        <end position="2586"/>
    </location>
</feature>
<organism evidence="3 4">
    <name type="scientific">Paramecium octaurelia</name>
    <dbReference type="NCBI Taxonomy" id="43137"/>
    <lineage>
        <taxon>Eukaryota</taxon>
        <taxon>Sar</taxon>
        <taxon>Alveolata</taxon>
        <taxon>Ciliophora</taxon>
        <taxon>Intramacronucleata</taxon>
        <taxon>Oligohymenophorea</taxon>
        <taxon>Peniculida</taxon>
        <taxon>Parameciidae</taxon>
        <taxon>Paramecium</taxon>
    </lineage>
</organism>
<name>A0A8S1UFL6_PAROT</name>
<keyword evidence="4" id="KW-1185">Reference proteome</keyword>
<dbReference type="InterPro" id="IPR006212">
    <property type="entry name" value="Furin_repeat"/>
</dbReference>
<keyword evidence="1" id="KW-1133">Transmembrane helix</keyword>
<feature type="transmembrane region" description="Helical" evidence="1">
    <location>
        <begin position="2428"/>
        <end position="2446"/>
    </location>
</feature>
<feature type="transmembrane region" description="Helical" evidence="1">
    <location>
        <begin position="2621"/>
        <end position="2643"/>
    </location>
</feature>
<protein>
    <recommendedName>
        <fullName evidence="5">Transmembrane protein</fullName>
    </recommendedName>
</protein>
<feature type="transmembrane region" description="Helical" evidence="1">
    <location>
        <begin position="2538"/>
        <end position="2558"/>
    </location>
</feature>
<dbReference type="PANTHER" id="PTHR11319:SF35">
    <property type="entry name" value="OUTER MEMBRANE PROTEIN PMPC-RELATED"/>
    <property type="match status" value="1"/>
</dbReference>
<sequence length="2757" mass="318467">MLLFIGILCLIQEVRSAISTITQTLNPTQQQFNQQLNLTYLQQYIYITAEFKYVPLSYQYYNNFQSDQNKYIIFSLTSDKSIAVNAYLTIDSAFKICMELHLINDVTQTRTLGLFELPQDPLLIEGNWFTLELRNNMALKQVNVTCYQNQNMTNFLNKIYSGFNIEVSEQLELQAGKTQDIGQYYNLFFQGPIRLQVLDKSSKFSSQSISCTYNSYYEIMSLRTFDKTHFETHQITSNINKCFGIGTWIKVNKTNEYDKVNVLKILASPNANIGDQNELINLQYQIYKDLTSIQLDCQSYTFPVISTNTINSIQKPLHFLIPKSLNEWHHLSIAYRQNQISISLSFPQQPQDNVVLILDQVYLYSDTNQTIFFGGYIKDQTHYYSNTQGQFNQLRYYSRLGSASPLPISCHINCLTCFGPYSNQCLSCQASRNRDYYVETNQCLCRTGYLEVGSSSCIDGYPQRKEKLIPLSLDPRYDSEYPNVVCSFGYFKYENVCYQCPKVNRKYPCFLCLANPNSWVYEPKCLKTQVQIDMNDDNSPYKPNDNLVQLLVFQDDQYDVYVFQDFELILCEYCSQLCLTLPFFASCYLSQYLHLSNPTYIICQLRSYFIDGKCKRPFLSCSAGLLYFREYVCNSFDVQQSPIKNCLSFPYGKCNACEDNYFQSYDSDLCLPCSIQKCKFCFEYYEDDVSYISLIHFNKQISRDQLVTGCAQCYQGYQFNFVTGICEIVQQKDTNCLNQYINFDGNAVCYETATDDFSKGTLIHNCQQYLLNCNKCIQPASNQYYCGECQKGYYYNRLKGICLKCSSYNKVYTECATSYVTQKDERFSQILGFAFQFSGIYPVNLLEDSASESLYPLSCVDGYSVIINECILVNSTYCTLFGDQCVSCESDQYGTKRLTVMNMACQECPFYCEYCQIRKDPINLLNPYFNSSRIYQGYQCLQKANRAYLFIDNYYGHVRQCNSTITKCQTQISLIITNLADLRDYLSVIYDTQIEFMILKGVSILTFQLDVSQHIAFGPSFHLMDILTNQYVFQVLTLQTTEIIFNGLNLNNQYSLSFGLIQFKYMQKIIIQNLQLNFSIYHDSIIQTVNIDPFQLYLNNVTIMDSYLKPQLTYNINLTVPIGNPFGRAYQIQIQNPQVVSIINVIISNMSLLNTTFINLINSNNVDLDQIVIQNLTFLNCSFINTNFLALTQNLLYQNIQINNLNIKNSTFNNGSILHFSDYNFKGNLKIQDLSLSDSIFINTILFILPQSDLVDISSATFENCKFQSSSGFRIRSSSTFQQFSISNCDFIYSSLISSNIYGSSQTSLKFNQMVFSAVTLESSYLIEIISAYNIYYVVSNIDIRGILASNSMSNTQEKVFNCQGYSFKLSNVTMHRFRGVVEFQLENFQVLELNHIVADSNMDQTVSQIFDISASTLIINDFIIKNQKSEDSIFISVLEGINNRQNYKKISNLQVMNIQMKKKQYKLPSSIIQIVSQIEQSISIQDSYFVNIWQNQELQDPEISTASLIVLNVPQSSVFIKNLKILGCLISNATDSLMLVNSKTLDFQLCFTNMTNNLESYLEAMKIEVGISQIQQMSYGGLAYIQVQELTIRDSSFYNSIGYYGGVFYIITKFNGIANIVGVRFENISTFRSPFAQGMGGCLYIDSQYSYLQLNIIDAYVTNSSSNYIGGFLYVKPSIYQNVMNLKNLEFFNVFSSQQSIISFIQMYSQQNNSTINLRNVTIRNDKNYYKNYLEYYGLTNSEELYGLITIQGSHVSISRLNAEGYFYESILHVEYSKSFTLYRASVFNSIFDAQTSLKIQDISSDTPTYIHIDHLSHFNIQGKNRLQTAIVQLILSNNCMLAQFDDINFYNITCKNCQSGVLSLSTDSKEKTTKIRFQFLTLNRNLCGLNGCFNLMSNSSANDQVIIIKKSKFINNIANDGGSIFINNLQLYIKSTLFLQNEADNSGGAIFYQSQKDIHVQDCYFYENKASTGGAIFLGSNALIQNQSKLQFTQNSATSFADNLAEQPNFLQLIINNQEISNLRQIIGQTVIDYPILKQKLYFPTGIKLSQYEFFNYTSKLFSSIEYSIQLKAYNHIKEEIMFLDDSKCLIAYDSEQAITTFEDDSLASYQIIVFNSTKQYYDLNELLIVHNPYDDQKSIMLDIKCDCITDDYHLKFSVETLKCQIGEYFYEGACLRCNSAAGYYSVAYNSTSCKRIDIKLINQTNGAMLQLQPFYWRPHLRSDLIERCQKYPSKCLGGWFPGELSCSIGSIGALCEECDIYNIRGDGYFMNSGQTKCSFCGHLSVQVMLLLISSFWSSFLIIMTVKSTHNSLQKLAQLKVLYLKYQTLYTFSLDQTSILIKMSNNYFQILMVISTFQIDFFTNLRNTLQFLGEASSFVTYQIDCTTSQITDTPIIYSHFILILLIPFFNFALSTAIYCISIMAKVSRFSQTFIFTTIIYLYIYNQQSILNWGTSLISKRKISGDDYIQASVYYYYDTEEHANWLFKFVIPIVAFQGIMIPLVLLYYLYYHKENLYNKSARKVLSYLINEYSDESYYWELIKIAYKLLIIVIINFLEQQILIKGILIYIIIILYYQSIAIFRPYRQSQFNVLEQTISYYVSMTILLSLLLYQIQKLDIFYLEISLIILILYLILKLIFLFIEKIFIAFFKRLDEQLDPIRGMILMRFPNICKICPSLRNILKLRKQQKQRILERFYKIKNYLKLKINRFPAKDSTRDQVKAKDSRSMLFISQHRNTFTSIEKIIMTQGNETAPLK</sequence>
<keyword evidence="1" id="KW-0812">Transmembrane</keyword>
<evidence type="ECO:0000313" key="4">
    <source>
        <dbReference type="Proteomes" id="UP000683925"/>
    </source>
</evidence>
<keyword evidence="2" id="KW-0732">Signal</keyword>